<dbReference type="Gene3D" id="3.30.810.10">
    <property type="entry name" value="2-Layer Sandwich"/>
    <property type="match status" value="1"/>
</dbReference>
<dbReference type="SMART" id="SM00064">
    <property type="entry name" value="FYVE"/>
    <property type="match status" value="1"/>
</dbReference>
<evidence type="ECO:0000256" key="13">
    <source>
        <dbReference type="SAM" id="MobiDB-lite"/>
    </source>
</evidence>
<dbReference type="SUPFAM" id="SSF52029">
    <property type="entry name" value="GroEL apical domain-like"/>
    <property type="match status" value="1"/>
</dbReference>
<name>A0A4Q1BJ02_TREME</name>
<evidence type="ECO:0000256" key="2">
    <source>
        <dbReference type="ARBA" id="ARBA00012009"/>
    </source>
</evidence>
<keyword evidence="6 11" id="KW-0863">Zinc-finger</keyword>
<accession>A0A4Q1BJ02</accession>
<evidence type="ECO:0000256" key="5">
    <source>
        <dbReference type="ARBA" id="ARBA00022741"/>
    </source>
</evidence>
<dbReference type="SUPFAM" id="SSF57903">
    <property type="entry name" value="FYVE/PHD zinc finger"/>
    <property type="match status" value="1"/>
</dbReference>
<dbReference type="FunFam" id="3.30.800.10:FF:000005">
    <property type="entry name" value="1-phosphatidylinositol-3-phosphate 5-kinase (Fab1)"/>
    <property type="match status" value="1"/>
</dbReference>
<dbReference type="InterPro" id="IPR011011">
    <property type="entry name" value="Znf_FYVE_PHD"/>
</dbReference>
<evidence type="ECO:0000313" key="17">
    <source>
        <dbReference type="Proteomes" id="UP000289152"/>
    </source>
</evidence>
<dbReference type="EMBL" id="SDIL01000064">
    <property type="protein sequence ID" value="RXK37620.1"/>
    <property type="molecule type" value="Genomic_DNA"/>
</dbReference>
<dbReference type="CDD" id="cd15725">
    <property type="entry name" value="FYVE_PIKfyve_Fab1"/>
    <property type="match status" value="1"/>
</dbReference>
<dbReference type="InterPro" id="IPR027409">
    <property type="entry name" value="GroEL-like_apical_dom_sf"/>
</dbReference>
<feature type="region of interest" description="Disordered" evidence="13">
    <location>
        <begin position="1472"/>
        <end position="1795"/>
    </location>
</feature>
<feature type="region of interest" description="Disordered" evidence="13">
    <location>
        <begin position="1846"/>
        <end position="1912"/>
    </location>
</feature>
<keyword evidence="5 12" id="KW-0547">Nucleotide-binding</keyword>
<evidence type="ECO:0000259" key="14">
    <source>
        <dbReference type="PROSITE" id="PS50178"/>
    </source>
</evidence>
<evidence type="ECO:0000256" key="7">
    <source>
        <dbReference type="ARBA" id="ARBA00022777"/>
    </source>
</evidence>
<dbReference type="STRING" id="5217.A0A4Q1BJ02"/>
<dbReference type="FunFam" id="3.50.7.10:FF:000007">
    <property type="entry name" value="1-phosphatidylinositol 3-phosphate 5-kinase isoform X1"/>
    <property type="match status" value="1"/>
</dbReference>
<comment type="caution">
    <text evidence="16">The sequence shown here is derived from an EMBL/GenBank/DDBJ whole genome shotgun (WGS) entry which is preliminary data.</text>
</comment>
<dbReference type="OrthoDB" id="158357at2759"/>
<dbReference type="GO" id="GO:0005524">
    <property type="term" value="F:ATP binding"/>
    <property type="evidence" value="ECO:0007669"/>
    <property type="project" value="UniProtKB-UniRule"/>
</dbReference>
<dbReference type="InterPro" id="IPR027483">
    <property type="entry name" value="PInositol-4-P-4/5-kinase_C_sf"/>
</dbReference>
<feature type="compositionally biased region" description="Polar residues" evidence="13">
    <location>
        <begin position="1720"/>
        <end position="1733"/>
    </location>
</feature>
<dbReference type="PANTHER" id="PTHR45748">
    <property type="entry name" value="1-PHOSPHATIDYLINOSITOL 3-PHOSPHATE 5-KINASE-RELATED"/>
    <property type="match status" value="1"/>
</dbReference>
<dbReference type="GO" id="GO:0000285">
    <property type="term" value="F:1-phosphatidylinositol-3-phosphate 5-kinase activity"/>
    <property type="evidence" value="ECO:0007669"/>
    <property type="project" value="UniProtKB-EC"/>
</dbReference>
<keyword evidence="4" id="KW-0479">Metal-binding</keyword>
<comment type="catalytic activity">
    <reaction evidence="1">
        <text>a 1,2-diacyl-sn-glycero-3-phospho-(1D-myo-inositol-3-phosphate) + ATP = a 1,2-diacyl-sn-glycero-3-phospho-(1D-myo-inositol-3,5-bisphosphate) + ADP + H(+)</text>
        <dbReference type="Rhea" id="RHEA:13609"/>
        <dbReference type="ChEBI" id="CHEBI:15378"/>
        <dbReference type="ChEBI" id="CHEBI:30616"/>
        <dbReference type="ChEBI" id="CHEBI:57923"/>
        <dbReference type="ChEBI" id="CHEBI:58088"/>
        <dbReference type="ChEBI" id="CHEBI:456216"/>
        <dbReference type="EC" id="2.7.1.150"/>
    </reaction>
</comment>
<keyword evidence="17" id="KW-1185">Reference proteome</keyword>
<dbReference type="CDD" id="cd17300">
    <property type="entry name" value="PIPKc_PIKfyve"/>
    <property type="match status" value="1"/>
</dbReference>
<evidence type="ECO:0000256" key="10">
    <source>
        <dbReference type="ARBA" id="ARBA00075294"/>
    </source>
</evidence>
<evidence type="ECO:0000256" key="1">
    <source>
        <dbReference type="ARBA" id="ARBA00000768"/>
    </source>
</evidence>
<evidence type="ECO:0000256" key="12">
    <source>
        <dbReference type="PROSITE-ProRule" id="PRU00781"/>
    </source>
</evidence>
<dbReference type="InterPro" id="IPR027484">
    <property type="entry name" value="PInositol-4-P-5-kinase_N"/>
</dbReference>
<evidence type="ECO:0000256" key="11">
    <source>
        <dbReference type="PROSITE-ProRule" id="PRU00091"/>
    </source>
</evidence>
<feature type="region of interest" description="Disordered" evidence="13">
    <location>
        <begin position="1060"/>
        <end position="1099"/>
    </location>
</feature>
<dbReference type="InterPro" id="IPR002498">
    <property type="entry name" value="PInositol-4-P-4/5-kinase_core"/>
</dbReference>
<dbReference type="Proteomes" id="UP000289152">
    <property type="component" value="Unassembled WGS sequence"/>
</dbReference>
<dbReference type="InterPro" id="IPR044769">
    <property type="entry name" value="PIKfyve_PIPKc"/>
</dbReference>
<feature type="domain" description="PIPK" evidence="15">
    <location>
        <begin position="2053"/>
        <end position="2384"/>
    </location>
</feature>
<dbReference type="GO" id="GO:0000329">
    <property type="term" value="C:fungal-type vacuole membrane"/>
    <property type="evidence" value="ECO:0007669"/>
    <property type="project" value="TreeGrafter"/>
</dbReference>
<dbReference type="Pfam" id="PF00118">
    <property type="entry name" value="Cpn60_TCP1"/>
    <property type="match status" value="1"/>
</dbReference>
<dbReference type="SMART" id="SM00330">
    <property type="entry name" value="PIPKc"/>
    <property type="match status" value="1"/>
</dbReference>
<feature type="compositionally biased region" description="Polar residues" evidence="13">
    <location>
        <begin position="1063"/>
        <end position="1083"/>
    </location>
</feature>
<dbReference type="InterPro" id="IPR000306">
    <property type="entry name" value="Znf_FYVE"/>
</dbReference>
<evidence type="ECO:0000256" key="4">
    <source>
        <dbReference type="ARBA" id="ARBA00022723"/>
    </source>
</evidence>
<dbReference type="EC" id="2.7.1.150" evidence="2"/>
<dbReference type="Pfam" id="PF01504">
    <property type="entry name" value="PIP5K"/>
    <property type="match status" value="1"/>
</dbReference>
<keyword evidence="7 12" id="KW-0418">Kinase</keyword>
<evidence type="ECO:0000256" key="9">
    <source>
        <dbReference type="ARBA" id="ARBA00022840"/>
    </source>
</evidence>
<dbReference type="InParanoid" id="A0A4Q1BJ02"/>
<dbReference type="PROSITE" id="PS51455">
    <property type="entry name" value="PIPK"/>
    <property type="match status" value="1"/>
</dbReference>
<feature type="region of interest" description="Disordered" evidence="13">
    <location>
        <begin position="239"/>
        <end position="282"/>
    </location>
</feature>
<keyword evidence="3 12" id="KW-0808">Transferase</keyword>
<feature type="compositionally biased region" description="Polar residues" evidence="13">
    <location>
        <begin position="1986"/>
        <end position="1999"/>
    </location>
</feature>
<feature type="compositionally biased region" description="Basic and acidic residues" evidence="13">
    <location>
        <begin position="1755"/>
        <end position="1764"/>
    </location>
</feature>
<evidence type="ECO:0000256" key="3">
    <source>
        <dbReference type="ARBA" id="ARBA00022679"/>
    </source>
</evidence>
<feature type="compositionally biased region" description="Acidic residues" evidence="13">
    <location>
        <begin position="1862"/>
        <end position="1875"/>
    </location>
</feature>
<dbReference type="GO" id="GO:0046854">
    <property type="term" value="P:phosphatidylinositol phosphate biosynthetic process"/>
    <property type="evidence" value="ECO:0007669"/>
    <property type="project" value="TreeGrafter"/>
</dbReference>
<dbReference type="GO" id="GO:0010008">
    <property type="term" value="C:endosome membrane"/>
    <property type="evidence" value="ECO:0007669"/>
    <property type="project" value="TreeGrafter"/>
</dbReference>
<reference evidence="16 17" key="1">
    <citation type="submission" date="2016-06" db="EMBL/GenBank/DDBJ databases">
        <title>Evolution of pathogenesis and genome organization in the Tremellales.</title>
        <authorList>
            <person name="Cuomo C."/>
            <person name="Litvintseva A."/>
            <person name="Heitman J."/>
            <person name="Chen Y."/>
            <person name="Sun S."/>
            <person name="Springer D."/>
            <person name="Dromer F."/>
            <person name="Young S."/>
            <person name="Zeng Q."/>
            <person name="Chapman S."/>
            <person name="Gujja S."/>
            <person name="Saif S."/>
            <person name="Birren B."/>
        </authorList>
    </citation>
    <scope>NUCLEOTIDE SEQUENCE [LARGE SCALE GENOMIC DNA]</scope>
    <source>
        <strain evidence="16 17">ATCC 28783</strain>
    </source>
</reference>
<protein>
    <recommendedName>
        <fullName evidence="2">1-phosphatidylinositol-3-phosphate 5-kinase</fullName>
        <ecNumber evidence="2">2.7.1.150</ecNumber>
    </recommendedName>
    <alternativeName>
        <fullName evidence="10">Type III PIP kinase</fullName>
    </alternativeName>
</protein>
<evidence type="ECO:0000256" key="8">
    <source>
        <dbReference type="ARBA" id="ARBA00022833"/>
    </source>
</evidence>
<feature type="region of interest" description="Disordered" evidence="13">
    <location>
        <begin position="1952"/>
        <end position="1999"/>
    </location>
</feature>
<feature type="compositionally biased region" description="Low complexity" evidence="13">
    <location>
        <begin position="1686"/>
        <end position="1697"/>
    </location>
</feature>
<evidence type="ECO:0000259" key="15">
    <source>
        <dbReference type="PROSITE" id="PS51455"/>
    </source>
</evidence>
<dbReference type="PANTHER" id="PTHR45748:SF7">
    <property type="entry name" value="1-PHOSPHATIDYLINOSITOL 3-PHOSPHATE 5-KINASE-RELATED"/>
    <property type="match status" value="1"/>
</dbReference>
<dbReference type="VEuPathDB" id="FungiDB:TREMEDRAFT_34462"/>
<feature type="compositionally biased region" description="Polar residues" evidence="13">
    <location>
        <begin position="7"/>
        <end position="16"/>
    </location>
</feature>
<dbReference type="PROSITE" id="PS50178">
    <property type="entry name" value="ZF_FYVE"/>
    <property type="match status" value="1"/>
</dbReference>
<feature type="region of interest" description="Disordered" evidence="13">
    <location>
        <begin position="1"/>
        <end position="38"/>
    </location>
</feature>
<feature type="compositionally biased region" description="Low complexity" evidence="13">
    <location>
        <begin position="1533"/>
        <end position="1546"/>
    </location>
</feature>
<proteinExistence type="predicted"/>
<keyword evidence="8" id="KW-0862">Zinc</keyword>
<feature type="region of interest" description="Disordered" evidence="13">
    <location>
        <begin position="100"/>
        <end position="151"/>
    </location>
</feature>
<dbReference type="CDD" id="cd03334">
    <property type="entry name" value="Fab1_TCP"/>
    <property type="match status" value="1"/>
</dbReference>
<feature type="domain" description="FYVE-type" evidence="14">
    <location>
        <begin position="350"/>
        <end position="410"/>
    </location>
</feature>
<keyword evidence="9 12" id="KW-0067">ATP-binding</keyword>
<dbReference type="InterPro" id="IPR017455">
    <property type="entry name" value="Znf_FYVE-rel"/>
</dbReference>
<dbReference type="Gene3D" id="3.30.800.10">
    <property type="entry name" value="Phosphatidylinositol Phosphate Kinase II Beta"/>
    <property type="match status" value="1"/>
</dbReference>
<sequence>MDPVVGSSPTVLTTSRPSPPASLTLFPQAYADNGPEQGIIPSILSKVKSTFTSSVSTPSVSGDLPSQSLKPQEKGPSDTQRSPPRVVVQTEAQALAEAVKKGTHVRRKSGSAPTVSIQPLTALAEEPGPSTRPFASPLPPTTSPRHASNRPIRPALSTITSDSSIPSIQPSILSIHSEAEASLKKLVNRNSGRWRPLGAASAQVGVAAVPEVTGIMASDSASTRSGTTMNFPTALPAARTHSRARFGQSSISSPRSKPLIYQAYPQPPGRRRRSSNVTIPDSPSSVSLSAMIAHNAELSQNNLSSIPGFSIQDDTRSVRSFAMPKNGTNVSRIIRRIRGEGLSKQYWMSDESCKECYDCNSTFSAWRRKHHCRICGQIFCSRCASNIITASRFGQDGAVRVCNICIKIMDQVRNDDDDDRRSITSVATSFRFPSGPDAAFLDVPAGHEGHYVRSPFAASQLFISQPNESLMAIDEGEVPSGWGGDMQADRPLTPLDIGGSQISENDDDDHIWATRPNTAAPFRRPIDQDAEAASMTEEEKTGEESQHVETPSPGDDQGQDIEVQSPIPPRINEPLRRGIPFPRTDTVSTDGGELALGDSRGLIGLRTTISTRESHGGLAALVEPDRTEGLWRARTRSFAGHADVIVGASIRHFHIMLQQAIARAELSHAAQWHDALSKLLLRVSTNVLPDVRAGDSMDVRNYVKVKKVPGGRIADCEYVDGMVISKNVAHKHMPRRLVNPRVMVVTFPLDYHRLENQFMSLEPIMAQEKDYLRLLTKRVIDVRPHIVLADRSVSSIAIEHLLEANIAVARNVKLSAIQQVARCTQADVIASMDRLVLEPRLGRCSEFNVQTFDNGFIPGRRKTLMRFEGCQREYGCTLILRGGDLTTLRKVKLIAKFMSMVAYHLRSEIVMYGDQHSIPPPRPPLSDEYEAVLKLLRSGGKPQLSHLEDSAITISPSKSTGTLSVTDDIGRHHDGEEGAETTLKIATSLEPYLTTVLSASTAVRFPPPYALARMALLDRRLSSLKVAHDEEEAAQILEEETKATETGRLAVPLPDVEPKLATSVPSSETSLPSLAEVPSSTAMSAIASGPAPTRESTRDPYRVLRKPEEVHRESTLQQVKHEHQEQLRAWAWYTRRHTNPLRPEDYQSIVYLHSMGTEGAEKPCVEPRLESINFYQPGDETLGQYFERLASDAWHRCGSKTCNRLLLHHYHLFVHGERRLQIAIDEFNCPIPGFEDQILVWNYCPICSTASPVVVTHEESLRMSWGSYLEQCFCPPEVPADFACSHDAFRDHIRYFAYHNLAIRIHNEKIDLYEPVKPSVVLQVKPESKVLLKNQEYESALQKNTSFFDSVLFRLRAFDENLVEPAKQSALRVSLQTLLSKAVTDREEMVNLLNRTYKLTPLTDVLALNAVLRALQDKVVHWDQEFTDLEKSFMPSEKDLRYMTANHLKKLFANQDVFGTLEKSVVGLTVPEVDEKESRTSQDSLSTTEPPTPAFSMDSDSTDALLDPPELEIGPPSEEVTPLAGVLSPRQNPLSSLAPPSGSPSDGDSDSTISAVRIYHGEDGKDTFRRRRQRDKMVSGSMESDGKEFASRIPRPQQAPSIAELVKRFQDSMQVSPGPPSRPQLDRSSSAASVRRHLRGPERDASDSDQQRPARPKLRRNRTEQPPSSRHRDTSKLGVISDGERSYAAYAARAPSAFGKRGLGGPSTLRPKDMTHSRKSSMQSNNSGRSTEPSPNPLPERLTRHSSTRRVQKVTNERNAEKGKGRATPEPGSANLAMPTLRRTVTKKTITGPRSSTVQRAIERYNEIARRADEAKRNAITHMRARRARPVEPTRAKVFEFNNLRDAFREDDETDSSQAGDNEQDQDAGSDDSADSNEKPPIAPPLPRSNSEPSHDTQMIGIVPPPLKSPHVQTVPMSPISAALDVTPSLTSDVASVVSLSDRLHVELPSFETNAPLPSIPPTPQMSSLSMTDTADEGKAAPSLASHMSESDVSSGGERSSIMKTLTGLWAFRAGDFTPLDYPLSASEHLFADSKVIIRESEPTSIIAFTLSSKNYRDKMTNVYMAQRKLDENVEAFMPEEGTTDRSSTWDIVSIGETMDRDDTSRRDGGTHLKYDFESGTSTIFCRIFFAEQFATLRSVCQCEENFVESLSRCVQFDAAGGKSGSAFLKTKDDRFIAKEISRLEMDALTKFAPAYFDYTRKAFQSDRPTVLAKIYGFFKIGYRNAVTGRTMRMNVLIMENLFYERRFSRIYDLKGSTRNRLIQPTGRVNEVLLDENLLEIAYKHPLYLRDHSKRVLRLALHNDTLFLSNLNVMDYSLVVGVDPDKKELVVGIVDYIRTFTWDKKLESWVKDSAFLGGAGKGEPTIVTPKQYKLRFRGAMEKNYFPAVPDRWTKIGSDESQVDEEGEQAKS</sequence>
<feature type="region of interest" description="Disordered" evidence="13">
    <location>
        <begin position="531"/>
        <end position="593"/>
    </location>
</feature>
<feature type="region of interest" description="Disordered" evidence="13">
    <location>
        <begin position="51"/>
        <end position="86"/>
    </location>
</feature>
<dbReference type="InterPro" id="IPR013083">
    <property type="entry name" value="Znf_RING/FYVE/PHD"/>
</dbReference>
<feature type="compositionally biased region" description="Basic and acidic residues" evidence="13">
    <location>
        <begin position="537"/>
        <end position="547"/>
    </location>
</feature>
<dbReference type="Gene3D" id="3.30.40.10">
    <property type="entry name" value="Zinc/RING finger domain, C3HC4 (zinc finger)"/>
    <property type="match status" value="1"/>
</dbReference>
<evidence type="ECO:0000313" key="16">
    <source>
        <dbReference type="EMBL" id="RXK37620.1"/>
    </source>
</evidence>
<organism evidence="16 17">
    <name type="scientific">Tremella mesenterica</name>
    <name type="common">Jelly fungus</name>
    <dbReference type="NCBI Taxonomy" id="5217"/>
    <lineage>
        <taxon>Eukaryota</taxon>
        <taxon>Fungi</taxon>
        <taxon>Dikarya</taxon>
        <taxon>Basidiomycota</taxon>
        <taxon>Agaricomycotina</taxon>
        <taxon>Tremellomycetes</taxon>
        <taxon>Tremellales</taxon>
        <taxon>Tremellaceae</taxon>
        <taxon>Tremella</taxon>
    </lineage>
</organism>
<dbReference type="FunFam" id="3.30.40.10:FF:000283">
    <property type="entry name" value="1-phosphatidylinositol-3-phosphate 5-kinase (Fab1)"/>
    <property type="match status" value="1"/>
</dbReference>
<dbReference type="FunCoup" id="A0A4Q1BJ02">
    <property type="interactions" value="521"/>
</dbReference>
<dbReference type="InterPro" id="IPR002423">
    <property type="entry name" value="Cpn60/GroEL/TCP-1"/>
</dbReference>
<dbReference type="Pfam" id="PF01363">
    <property type="entry name" value="FYVE"/>
    <property type="match status" value="1"/>
</dbReference>
<evidence type="ECO:0000256" key="6">
    <source>
        <dbReference type="ARBA" id="ARBA00022771"/>
    </source>
</evidence>
<gene>
    <name evidence="16" type="ORF">M231_05096</name>
</gene>
<dbReference type="Gene3D" id="3.50.7.10">
    <property type="entry name" value="GroEL"/>
    <property type="match status" value="1"/>
</dbReference>
<dbReference type="SUPFAM" id="SSF56104">
    <property type="entry name" value="SAICAR synthase-like"/>
    <property type="match status" value="1"/>
</dbReference>
<dbReference type="FunFam" id="3.30.810.10:FF:000001">
    <property type="entry name" value="1-phosphatidylinositol 3-phosphate 5-kinase FAB1"/>
    <property type="match status" value="1"/>
</dbReference>
<feature type="compositionally biased region" description="Low complexity" evidence="13">
    <location>
        <begin position="51"/>
        <end position="61"/>
    </location>
</feature>
<dbReference type="GO" id="GO:0008270">
    <property type="term" value="F:zinc ion binding"/>
    <property type="evidence" value="ECO:0007669"/>
    <property type="project" value="UniProtKB-KW"/>
</dbReference>
<feature type="compositionally biased region" description="Basic and acidic residues" evidence="13">
    <location>
        <begin position="1639"/>
        <end position="1652"/>
    </location>
</feature>